<comment type="caution">
    <text evidence="1">The sequence shown here is derived from an EMBL/GenBank/DDBJ whole genome shotgun (WGS) entry which is preliminary data.</text>
</comment>
<dbReference type="EMBL" id="CM051397">
    <property type="protein sequence ID" value="KAJ4721082.1"/>
    <property type="molecule type" value="Genomic_DNA"/>
</dbReference>
<dbReference type="Proteomes" id="UP001164539">
    <property type="component" value="Chromosome 4"/>
</dbReference>
<sequence length="158" mass="17519">MKGQVMKDTAVEVPANAVWDVYRGLELARLVDELLPDVIGRVEVVEGDGSVGTIVKVTFPPGNRTPGAGYMKERFTKVDDETRIKETELIEGGHKDVGLDAYRIRLEIIEKDEKSSVIRTTIEYENDDKLADVASQITTKPLEIIAETIGKYLGEKKA</sequence>
<keyword evidence="2" id="KW-1185">Reference proteome</keyword>
<gene>
    <name evidence="1" type="ORF">OWV82_008807</name>
</gene>
<accession>A0ACC1YCZ0</accession>
<reference evidence="1 2" key="1">
    <citation type="journal article" date="2023" name="Science">
        <title>Complex scaffold remodeling in plant triterpene biosynthesis.</title>
        <authorList>
            <person name="De La Pena R."/>
            <person name="Hodgson H."/>
            <person name="Liu J.C."/>
            <person name="Stephenson M.J."/>
            <person name="Martin A.C."/>
            <person name="Owen C."/>
            <person name="Harkess A."/>
            <person name="Leebens-Mack J."/>
            <person name="Jimenez L.E."/>
            <person name="Osbourn A."/>
            <person name="Sattely E.S."/>
        </authorList>
    </citation>
    <scope>NUCLEOTIDE SEQUENCE [LARGE SCALE GENOMIC DNA]</scope>
    <source>
        <strain evidence="2">cv. JPN11</strain>
        <tissue evidence="1">Leaf</tissue>
    </source>
</reference>
<organism evidence="1 2">
    <name type="scientific">Melia azedarach</name>
    <name type="common">Chinaberry tree</name>
    <dbReference type="NCBI Taxonomy" id="155640"/>
    <lineage>
        <taxon>Eukaryota</taxon>
        <taxon>Viridiplantae</taxon>
        <taxon>Streptophyta</taxon>
        <taxon>Embryophyta</taxon>
        <taxon>Tracheophyta</taxon>
        <taxon>Spermatophyta</taxon>
        <taxon>Magnoliopsida</taxon>
        <taxon>eudicotyledons</taxon>
        <taxon>Gunneridae</taxon>
        <taxon>Pentapetalae</taxon>
        <taxon>rosids</taxon>
        <taxon>malvids</taxon>
        <taxon>Sapindales</taxon>
        <taxon>Meliaceae</taxon>
        <taxon>Melia</taxon>
    </lineage>
</organism>
<protein>
    <submittedName>
        <fullName evidence="1">S-norcoclaurine synthase</fullName>
    </submittedName>
</protein>
<name>A0ACC1YCZ0_MELAZ</name>
<evidence type="ECO:0000313" key="2">
    <source>
        <dbReference type="Proteomes" id="UP001164539"/>
    </source>
</evidence>
<proteinExistence type="predicted"/>
<evidence type="ECO:0000313" key="1">
    <source>
        <dbReference type="EMBL" id="KAJ4721082.1"/>
    </source>
</evidence>